<comment type="caution">
    <text evidence="1">The sequence shown here is derived from an EMBL/GenBank/DDBJ whole genome shotgun (WGS) entry which is preliminary data.</text>
</comment>
<dbReference type="EMBL" id="BARW01022963">
    <property type="protein sequence ID" value="GAI90274.1"/>
    <property type="molecule type" value="Genomic_DNA"/>
</dbReference>
<name>X1UD37_9ZZZZ</name>
<reference evidence="1" key="1">
    <citation type="journal article" date="2014" name="Front. Microbiol.">
        <title>High frequency of phylogenetically diverse reductive dehalogenase-homologous genes in deep subseafloor sedimentary metagenomes.</title>
        <authorList>
            <person name="Kawai M."/>
            <person name="Futagami T."/>
            <person name="Toyoda A."/>
            <person name="Takaki Y."/>
            <person name="Nishi S."/>
            <person name="Hori S."/>
            <person name="Arai W."/>
            <person name="Tsubouchi T."/>
            <person name="Morono Y."/>
            <person name="Uchiyama I."/>
            <person name="Ito T."/>
            <person name="Fujiyama A."/>
            <person name="Inagaki F."/>
            <person name="Takami H."/>
        </authorList>
    </citation>
    <scope>NUCLEOTIDE SEQUENCE</scope>
    <source>
        <strain evidence="1">Expedition CK06-06</strain>
    </source>
</reference>
<proteinExistence type="predicted"/>
<protein>
    <submittedName>
        <fullName evidence="1">Uncharacterized protein</fullName>
    </submittedName>
</protein>
<feature type="non-terminal residue" evidence="1">
    <location>
        <position position="1"/>
    </location>
</feature>
<accession>X1UD37</accession>
<organism evidence="1">
    <name type="scientific">marine sediment metagenome</name>
    <dbReference type="NCBI Taxonomy" id="412755"/>
    <lineage>
        <taxon>unclassified sequences</taxon>
        <taxon>metagenomes</taxon>
        <taxon>ecological metagenomes</taxon>
    </lineage>
</organism>
<dbReference type="AlphaFoldDB" id="X1UD37"/>
<gene>
    <name evidence="1" type="ORF">S12H4_38192</name>
</gene>
<sequence>ACSFTLSRLMVNNSGVSISVTEIGCYVLGFNYVYLGFRDVLPGAVAVPDGGSITVIYTIAVTV</sequence>
<evidence type="ECO:0000313" key="1">
    <source>
        <dbReference type="EMBL" id="GAI90274.1"/>
    </source>
</evidence>